<dbReference type="EMBL" id="CP025746">
    <property type="protein sequence ID" value="QAA31388.1"/>
    <property type="molecule type" value="Genomic_DNA"/>
</dbReference>
<dbReference type="KEGG" id="cmah:C1I91_06875"/>
<name>A0A3R5U4E0_9CLOT</name>
<reference evidence="4 5" key="1">
    <citation type="submission" date="2018-01" db="EMBL/GenBank/DDBJ databases">
        <title>Genome Sequencing and Assembly of Anaerobacter polyendosporus strain CT4.</title>
        <authorList>
            <person name="Tachaapaikoon C."/>
            <person name="Sutheeworapong S."/>
            <person name="Jenjaroenpun P."/>
            <person name="Wongsurawat T."/>
            <person name="Nookeaw I."/>
            <person name="Cheawchanlertfa P."/>
            <person name="Kosugi A."/>
            <person name="Cheevadhanarak S."/>
            <person name="Ratanakhanokchai K."/>
        </authorList>
    </citation>
    <scope>NUCLEOTIDE SEQUENCE [LARGE SCALE GENOMIC DNA]</scope>
    <source>
        <strain evidence="4 5">CT4</strain>
    </source>
</reference>
<evidence type="ECO:0000259" key="3">
    <source>
        <dbReference type="Pfam" id="PF02581"/>
    </source>
</evidence>
<dbReference type="PANTHER" id="PTHR20857">
    <property type="entry name" value="THIAMINE-PHOSPHATE PYROPHOSPHORYLASE"/>
    <property type="match status" value="1"/>
</dbReference>
<accession>A0A3R5U4E0</accession>
<dbReference type="SUPFAM" id="SSF51391">
    <property type="entry name" value="Thiamin phosphate synthase"/>
    <property type="match status" value="1"/>
</dbReference>
<evidence type="ECO:0000313" key="5">
    <source>
        <dbReference type="Proteomes" id="UP000286268"/>
    </source>
</evidence>
<dbReference type="Proteomes" id="UP000286268">
    <property type="component" value="Chromosome"/>
</dbReference>
<keyword evidence="2" id="KW-0784">Thiamine biosynthesis</keyword>
<dbReference type="CDD" id="cd00564">
    <property type="entry name" value="TMP_TenI"/>
    <property type="match status" value="1"/>
</dbReference>
<dbReference type="InterPro" id="IPR022998">
    <property type="entry name" value="ThiamineP_synth_TenI"/>
</dbReference>
<evidence type="ECO:0000313" key="4">
    <source>
        <dbReference type="EMBL" id="QAA31388.1"/>
    </source>
</evidence>
<evidence type="ECO:0000256" key="2">
    <source>
        <dbReference type="ARBA" id="ARBA00022977"/>
    </source>
</evidence>
<evidence type="ECO:0000256" key="1">
    <source>
        <dbReference type="ARBA" id="ARBA00004948"/>
    </source>
</evidence>
<dbReference type="Pfam" id="PF02581">
    <property type="entry name" value="TMP-TENI"/>
    <property type="match status" value="1"/>
</dbReference>
<dbReference type="InterPro" id="IPR013785">
    <property type="entry name" value="Aldolase_TIM"/>
</dbReference>
<dbReference type="GO" id="GO:0009228">
    <property type="term" value="P:thiamine biosynthetic process"/>
    <property type="evidence" value="ECO:0007669"/>
    <property type="project" value="UniProtKB-KW"/>
</dbReference>
<dbReference type="AlphaFoldDB" id="A0A3R5U4E0"/>
<feature type="domain" description="Thiamine phosphate synthase/TenI" evidence="3">
    <location>
        <begin position="5"/>
        <end position="180"/>
    </location>
</feature>
<dbReference type="Gene3D" id="3.20.20.70">
    <property type="entry name" value="Aldolase class I"/>
    <property type="match status" value="1"/>
</dbReference>
<protein>
    <submittedName>
        <fullName evidence="4">Thiamine phosphate synthase</fullName>
    </submittedName>
</protein>
<dbReference type="RefSeq" id="WP_128212201.1">
    <property type="nucleotide sequence ID" value="NZ_CP025746.1"/>
</dbReference>
<dbReference type="OrthoDB" id="9815348at2"/>
<sequence length="199" mass="21616">MKKGIYVVTNRKLIKEVALEDICKKSAEGGAAAIILREKDLKTEDLLELAYRVKNELKGRVPLIINGNYEVAKRANSDGLHLGYNAFMDFEVEFSGCLGVSIHSLQEAIDAEKKGADYLIAGHIFETSCKEGLAGRGLGFLSEICNTVRIPVIAIGGISEENINSVMKCGAYGVAVMSSVMNSKDPKSYVEALSNRIKI</sequence>
<comment type="pathway">
    <text evidence="1">Cofactor biosynthesis; thiamine diphosphate biosynthesis.</text>
</comment>
<proteinExistence type="predicted"/>
<dbReference type="InterPro" id="IPR036206">
    <property type="entry name" value="ThiamineP_synth_sf"/>
</dbReference>
<dbReference type="PANTHER" id="PTHR20857:SF15">
    <property type="entry name" value="THIAMINE-PHOSPHATE SYNTHASE"/>
    <property type="match status" value="1"/>
</dbReference>
<gene>
    <name evidence="4" type="ORF">C1I91_06875</name>
</gene>
<dbReference type="GO" id="GO:0005737">
    <property type="term" value="C:cytoplasm"/>
    <property type="evidence" value="ECO:0007669"/>
    <property type="project" value="TreeGrafter"/>
</dbReference>
<dbReference type="GO" id="GO:0004789">
    <property type="term" value="F:thiamine-phosphate diphosphorylase activity"/>
    <property type="evidence" value="ECO:0007669"/>
    <property type="project" value="TreeGrafter"/>
</dbReference>
<organism evidence="4 5">
    <name type="scientific">Clostridium manihotivorum</name>
    <dbReference type="NCBI Taxonomy" id="2320868"/>
    <lineage>
        <taxon>Bacteria</taxon>
        <taxon>Bacillati</taxon>
        <taxon>Bacillota</taxon>
        <taxon>Clostridia</taxon>
        <taxon>Eubacteriales</taxon>
        <taxon>Clostridiaceae</taxon>
        <taxon>Clostridium</taxon>
    </lineage>
</organism>
<keyword evidence="5" id="KW-1185">Reference proteome</keyword>